<name>A0A2K8KUK9_9GAMM</name>
<dbReference type="NCBIfam" id="TIGR02532">
    <property type="entry name" value="IV_pilin_GFxxxE"/>
    <property type="match status" value="1"/>
</dbReference>
<dbReference type="InterPro" id="IPR001082">
    <property type="entry name" value="Pilin"/>
</dbReference>
<dbReference type="Pfam" id="PF07963">
    <property type="entry name" value="N_methyl"/>
    <property type="match status" value="1"/>
</dbReference>
<organism evidence="5 6">
    <name type="scientific">Reinekea forsetii</name>
    <dbReference type="NCBI Taxonomy" id="1336806"/>
    <lineage>
        <taxon>Bacteria</taxon>
        <taxon>Pseudomonadati</taxon>
        <taxon>Pseudomonadota</taxon>
        <taxon>Gammaproteobacteria</taxon>
        <taxon>Oceanospirillales</taxon>
        <taxon>Saccharospirillaceae</taxon>
        <taxon>Reinekea</taxon>
    </lineage>
</organism>
<dbReference type="Proteomes" id="UP000229757">
    <property type="component" value="Chromosome"/>
</dbReference>
<accession>A0A2K8KUK9</accession>
<dbReference type="SUPFAM" id="SSF54523">
    <property type="entry name" value="Pili subunits"/>
    <property type="match status" value="1"/>
</dbReference>
<dbReference type="KEGG" id="rfo:REIFOR_02655"/>
<proteinExistence type="inferred from homology"/>
<dbReference type="InterPro" id="IPR045584">
    <property type="entry name" value="Pilin-like"/>
</dbReference>
<dbReference type="Pfam" id="PF00114">
    <property type="entry name" value="Pilin"/>
    <property type="match status" value="1"/>
</dbReference>
<dbReference type="GO" id="GO:0043107">
    <property type="term" value="P:type IV pilus-dependent motility"/>
    <property type="evidence" value="ECO:0007669"/>
    <property type="project" value="TreeGrafter"/>
</dbReference>
<evidence type="ECO:0000256" key="3">
    <source>
        <dbReference type="RuleBase" id="RU000389"/>
    </source>
</evidence>
<evidence type="ECO:0000313" key="6">
    <source>
        <dbReference type="Proteomes" id="UP000229757"/>
    </source>
</evidence>
<dbReference type="AlphaFoldDB" id="A0A2K8KUK9"/>
<evidence type="ECO:0000313" key="5">
    <source>
        <dbReference type="EMBL" id="ATX77779.1"/>
    </source>
</evidence>
<dbReference type="Gene3D" id="3.30.700.10">
    <property type="entry name" value="Glycoprotein, Type 4 Pilin"/>
    <property type="match status" value="1"/>
</dbReference>
<keyword evidence="2" id="KW-0488">Methylation</keyword>
<dbReference type="InterPro" id="IPR012902">
    <property type="entry name" value="N_methyl_site"/>
</dbReference>
<evidence type="ECO:0000256" key="1">
    <source>
        <dbReference type="ARBA" id="ARBA00005233"/>
    </source>
</evidence>
<dbReference type="OrthoDB" id="5918848at2"/>
<feature type="transmembrane region" description="Helical" evidence="4">
    <location>
        <begin position="7"/>
        <end position="27"/>
    </location>
</feature>
<keyword evidence="6" id="KW-1185">Reference proteome</keyword>
<dbReference type="EMBL" id="CP011797">
    <property type="protein sequence ID" value="ATX77779.1"/>
    <property type="molecule type" value="Genomic_DNA"/>
</dbReference>
<sequence>MNRSRGFTLIELMVVVAIIGILASIALTQYQDYIARTQLSRSVAELSGYKSAVEEFLTRGDPSFDTTDIGYIKSNLTLAIVIGNSASAGGLAPASGPFNNDGTGVLIVQFDNSGSNQGASNLQGTIVNIARLISGQWRCTVDRTVPLAQGGWKDSYLPAGCS</sequence>
<dbReference type="PROSITE" id="PS00409">
    <property type="entry name" value="PROKAR_NTER_METHYL"/>
    <property type="match status" value="1"/>
</dbReference>
<dbReference type="RefSeq" id="WP_100258010.1">
    <property type="nucleotide sequence ID" value="NZ_CP011797.1"/>
</dbReference>
<keyword evidence="4" id="KW-1133">Transmembrane helix</keyword>
<dbReference type="PANTHER" id="PTHR30093">
    <property type="entry name" value="GENERAL SECRETION PATHWAY PROTEIN G"/>
    <property type="match status" value="1"/>
</dbReference>
<evidence type="ECO:0000256" key="2">
    <source>
        <dbReference type="ARBA" id="ARBA00022481"/>
    </source>
</evidence>
<dbReference type="GO" id="GO:0007155">
    <property type="term" value="P:cell adhesion"/>
    <property type="evidence" value="ECO:0007669"/>
    <property type="project" value="InterPro"/>
</dbReference>
<comment type="similarity">
    <text evidence="1 3">Belongs to the N-Me-Phe pilin family.</text>
</comment>
<keyword evidence="4" id="KW-0812">Transmembrane</keyword>
<dbReference type="GO" id="GO:0044096">
    <property type="term" value="C:type IV pilus"/>
    <property type="evidence" value="ECO:0007669"/>
    <property type="project" value="TreeGrafter"/>
</dbReference>
<reference evidence="5 6" key="1">
    <citation type="journal article" date="2017" name="Environ. Microbiol.">
        <title>Genomic and physiological analyses of 'Reinekea forsetii' reveal a versatile opportunistic lifestyle during spring algae blooms.</title>
        <authorList>
            <person name="Avci B."/>
            <person name="Hahnke R.L."/>
            <person name="Chafee M."/>
            <person name="Fischer T."/>
            <person name="Gruber-Vodicka H."/>
            <person name="Tegetmeyer H.E."/>
            <person name="Harder J."/>
            <person name="Fuchs B.M."/>
            <person name="Amann R.I."/>
            <person name="Teeling H."/>
        </authorList>
    </citation>
    <scope>NUCLEOTIDE SEQUENCE [LARGE SCALE GENOMIC DNA]</scope>
    <source>
        <strain evidence="5 6">Hel1_31_D35</strain>
    </source>
</reference>
<keyword evidence="3" id="KW-0281">Fimbrium</keyword>
<dbReference type="PANTHER" id="PTHR30093:SF34">
    <property type="entry name" value="PREPILIN PEPTIDASE-DEPENDENT PROTEIN D"/>
    <property type="match status" value="1"/>
</dbReference>
<gene>
    <name evidence="5" type="ORF">REIFOR_02655</name>
</gene>
<protein>
    <submittedName>
        <fullName evidence="5">Fimbrial protein (Pilin)</fullName>
    </submittedName>
</protein>
<evidence type="ECO:0000256" key="4">
    <source>
        <dbReference type="SAM" id="Phobius"/>
    </source>
</evidence>
<keyword evidence="4" id="KW-0472">Membrane</keyword>